<gene>
    <name evidence="1" type="ORF">CDL15_Pgr014660</name>
    <name evidence="2" type="ORF">CRG98_047137</name>
</gene>
<protein>
    <submittedName>
        <fullName evidence="1">Uncharacterized protein</fullName>
    </submittedName>
</protein>
<evidence type="ECO:0000313" key="3">
    <source>
        <dbReference type="Proteomes" id="UP000197138"/>
    </source>
</evidence>
<keyword evidence="4" id="KW-1185">Reference proteome</keyword>
<evidence type="ECO:0000313" key="2">
    <source>
        <dbReference type="EMBL" id="PKI32475.1"/>
    </source>
</evidence>
<dbReference type="Proteomes" id="UP000233551">
    <property type="component" value="Unassembled WGS sequence"/>
</dbReference>
<dbReference type="Proteomes" id="UP000197138">
    <property type="component" value="Unassembled WGS sequence"/>
</dbReference>
<dbReference type="EMBL" id="MTKT01000548">
    <property type="protein sequence ID" value="OWM90358.1"/>
    <property type="molecule type" value="Genomic_DNA"/>
</dbReference>
<organism evidence="1 3">
    <name type="scientific">Punica granatum</name>
    <name type="common">Pomegranate</name>
    <dbReference type="NCBI Taxonomy" id="22663"/>
    <lineage>
        <taxon>Eukaryota</taxon>
        <taxon>Viridiplantae</taxon>
        <taxon>Streptophyta</taxon>
        <taxon>Embryophyta</taxon>
        <taxon>Tracheophyta</taxon>
        <taxon>Spermatophyta</taxon>
        <taxon>Magnoliopsida</taxon>
        <taxon>eudicotyledons</taxon>
        <taxon>Gunneridae</taxon>
        <taxon>Pentapetalae</taxon>
        <taxon>rosids</taxon>
        <taxon>malvids</taxon>
        <taxon>Myrtales</taxon>
        <taxon>Lythraceae</taxon>
        <taxon>Punica</taxon>
    </lineage>
</organism>
<evidence type="ECO:0000313" key="4">
    <source>
        <dbReference type="Proteomes" id="UP000233551"/>
    </source>
</evidence>
<dbReference type="AlphaFoldDB" id="A0A218XZX6"/>
<proteinExistence type="predicted"/>
<accession>A0A218XZX6</accession>
<name>A0A218XZX6_PUNGR</name>
<dbReference type="EMBL" id="PGOL01007602">
    <property type="protein sequence ID" value="PKI32475.1"/>
    <property type="molecule type" value="Genomic_DNA"/>
</dbReference>
<comment type="caution">
    <text evidence="1">The sequence shown here is derived from an EMBL/GenBank/DDBJ whole genome shotgun (WGS) entry which is preliminary data.</text>
</comment>
<reference evidence="2 4" key="3">
    <citation type="submission" date="2017-11" db="EMBL/GenBank/DDBJ databases">
        <title>De-novo sequencing of pomegranate (Punica granatum L.) genome.</title>
        <authorList>
            <person name="Akparov Z."/>
            <person name="Amiraslanov A."/>
            <person name="Hajiyeva S."/>
            <person name="Abbasov M."/>
            <person name="Kaur K."/>
            <person name="Hamwieh A."/>
            <person name="Solovyev V."/>
            <person name="Salamov A."/>
            <person name="Braich B."/>
            <person name="Kosarev P."/>
            <person name="Mahmoud A."/>
            <person name="Hajiyev E."/>
            <person name="Babayeva S."/>
            <person name="Izzatullayeva V."/>
            <person name="Mammadov A."/>
            <person name="Mammadov A."/>
            <person name="Sharifova S."/>
            <person name="Ojaghi J."/>
            <person name="Eynullazada K."/>
            <person name="Bayramov B."/>
            <person name="Abdulazimova A."/>
            <person name="Shahmuradov I."/>
        </authorList>
    </citation>
    <scope>NUCLEOTIDE SEQUENCE [LARGE SCALE GENOMIC DNA]</scope>
    <source>
        <strain evidence="2">AG2017</strain>
        <strain evidence="4">cv. AG2017</strain>
        <tissue evidence="2">Leaf</tissue>
    </source>
</reference>
<sequence length="90" mass="9641">MSQEESDLIALTRLLWSNTKLAGSAFSAGSEVPARAGRGNRKLEVAVSKLKRGGDVEQVIGALQKLLKVELPPKPDMFKCPAGNPIVEPE</sequence>
<reference evidence="3" key="1">
    <citation type="journal article" date="2017" name="Plant J.">
        <title>The pomegranate (Punica granatum L.) genome and the genomics of punicalagin biosynthesis.</title>
        <authorList>
            <person name="Qin G."/>
            <person name="Xu C."/>
            <person name="Ming R."/>
            <person name="Tang H."/>
            <person name="Guyot R."/>
            <person name="Kramer E.M."/>
            <person name="Hu Y."/>
            <person name="Yi X."/>
            <person name="Qi Y."/>
            <person name="Xu X."/>
            <person name="Gao Z."/>
            <person name="Pan H."/>
            <person name="Jian J."/>
            <person name="Tian Y."/>
            <person name="Yue Z."/>
            <person name="Xu Y."/>
        </authorList>
    </citation>
    <scope>NUCLEOTIDE SEQUENCE [LARGE SCALE GENOMIC DNA]</scope>
    <source>
        <strain evidence="3">cv. Dabenzi</strain>
    </source>
</reference>
<reference evidence="1" key="2">
    <citation type="submission" date="2017-06" db="EMBL/GenBank/DDBJ databases">
        <title>The pomegranate genome and the genomics of punicalagin biosynthesis.</title>
        <authorList>
            <person name="Xu C."/>
        </authorList>
    </citation>
    <scope>NUCLEOTIDE SEQUENCE [LARGE SCALE GENOMIC DNA]</scope>
    <source>
        <tissue evidence="1">Fresh leaf</tissue>
    </source>
</reference>
<evidence type="ECO:0000313" key="1">
    <source>
        <dbReference type="EMBL" id="OWM90358.1"/>
    </source>
</evidence>